<dbReference type="SMART" id="SM00360">
    <property type="entry name" value="RRM"/>
    <property type="match status" value="1"/>
</dbReference>
<dbReference type="InterPro" id="IPR012677">
    <property type="entry name" value="Nucleotide-bd_a/b_plait_sf"/>
</dbReference>
<evidence type="ECO:0000259" key="3">
    <source>
        <dbReference type="PROSITE" id="PS50102"/>
    </source>
</evidence>
<keyword evidence="1 2" id="KW-0694">RNA-binding</keyword>
<comment type="caution">
    <text evidence="4">The sequence shown here is derived from an EMBL/GenBank/DDBJ whole genome shotgun (WGS) entry which is preliminary data.</text>
</comment>
<dbReference type="InterPro" id="IPR000504">
    <property type="entry name" value="RRM_dom"/>
</dbReference>
<dbReference type="GO" id="GO:0003723">
    <property type="term" value="F:RNA binding"/>
    <property type="evidence" value="ECO:0007669"/>
    <property type="project" value="UniProtKB-UniRule"/>
</dbReference>
<evidence type="ECO:0000313" key="4">
    <source>
        <dbReference type="EMBL" id="CAF1057747.1"/>
    </source>
</evidence>
<dbReference type="AlphaFoldDB" id="A0A814L315"/>
<keyword evidence="6" id="KW-1185">Reference proteome</keyword>
<evidence type="ECO:0000256" key="2">
    <source>
        <dbReference type="PROSITE-ProRule" id="PRU00176"/>
    </source>
</evidence>
<evidence type="ECO:0000256" key="1">
    <source>
        <dbReference type="ARBA" id="ARBA00022884"/>
    </source>
</evidence>
<dbReference type="Gene3D" id="3.30.70.330">
    <property type="match status" value="2"/>
</dbReference>
<dbReference type="InterPro" id="IPR035979">
    <property type="entry name" value="RBD_domain_sf"/>
</dbReference>
<dbReference type="FunFam" id="3.30.70.330:FF:000029">
    <property type="entry name" value="U2 small nuclear ribonucleoprotein B"/>
    <property type="match status" value="1"/>
</dbReference>
<dbReference type="PANTHER" id="PTHR10501">
    <property type="entry name" value="U1 SMALL NUCLEAR RIBONUCLEOPROTEIN A/U2 SMALL NUCLEAR RIBONUCLEOPROTEIN B"/>
    <property type="match status" value="1"/>
</dbReference>
<dbReference type="SUPFAM" id="SSF54928">
    <property type="entry name" value="RNA-binding domain, RBD"/>
    <property type="match status" value="1"/>
</dbReference>
<dbReference type="EMBL" id="CAJOBC010004404">
    <property type="protein sequence ID" value="CAF3826524.1"/>
    <property type="molecule type" value="Genomic_DNA"/>
</dbReference>
<dbReference type="PROSITE" id="PS50102">
    <property type="entry name" value="RRM"/>
    <property type="match status" value="2"/>
</dbReference>
<organism evidence="4 6">
    <name type="scientific">Didymodactylos carnosus</name>
    <dbReference type="NCBI Taxonomy" id="1234261"/>
    <lineage>
        <taxon>Eukaryota</taxon>
        <taxon>Metazoa</taxon>
        <taxon>Spiralia</taxon>
        <taxon>Gnathifera</taxon>
        <taxon>Rotifera</taxon>
        <taxon>Eurotatoria</taxon>
        <taxon>Bdelloidea</taxon>
        <taxon>Philodinida</taxon>
        <taxon>Philodinidae</taxon>
        <taxon>Didymodactylos</taxon>
    </lineage>
</organism>
<dbReference type="Pfam" id="PF00076">
    <property type="entry name" value="RRM_1"/>
    <property type="match status" value="1"/>
</dbReference>
<name>A0A814L315_9BILA</name>
<dbReference type="Proteomes" id="UP000681722">
    <property type="component" value="Unassembled WGS sequence"/>
</dbReference>
<feature type="domain" description="RRM" evidence="3">
    <location>
        <begin position="1"/>
        <end position="44"/>
    </location>
</feature>
<accession>A0A814L315</accession>
<protein>
    <recommendedName>
        <fullName evidence="3">RRM domain-containing protein</fullName>
    </recommendedName>
</protein>
<gene>
    <name evidence="4" type="ORF">GPM918_LOCUS16619</name>
    <name evidence="5" type="ORF">SRO942_LOCUS16619</name>
</gene>
<evidence type="ECO:0000313" key="6">
    <source>
        <dbReference type="Proteomes" id="UP000663829"/>
    </source>
</evidence>
<evidence type="ECO:0000313" key="5">
    <source>
        <dbReference type="EMBL" id="CAF3826524.1"/>
    </source>
</evidence>
<proteinExistence type="predicted"/>
<feature type="domain" description="RRM" evidence="3">
    <location>
        <begin position="154"/>
        <end position="228"/>
    </location>
</feature>
<dbReference type="OrthoDB" id="277802at2759"/>
<dbReference type="EMBL" id="CAJNOQ010004404">
    <property type="protein sequence ID" value="CAF1057747.1"/>
    <property type="molecule type" value="Genomic_DNA"/>
</dbReference>
<dbReference type="Proteomes" id="UP000663829">
    <property type="component" value="Unassembled WGS sequence"/>
</dbReference>
<reference evidence="4" key="1">
    <citation type="submission" date="2021-02" db="EMBL/GenBank/DDBJ databases">
        <authorList>
            <person name="Nowell W R."/>
        </authorList>
    </citation>
    <scope>NUCLEOTIDE SEQUENCE</scope>
</reference>
<sequence length="228" mass="25283">MKSPKMRGQAFIIFDDVQNSTAALRSLQGLEFFEKPLRIQYAKKDSESIKLIRAQENATAAALAAAAEKANAPKKPRIEKPSTPAEPTLQQQHIAMMNSEEVLQAAEMVTAAAAEAELEQLPLKERQRRIQTVIAAQSTLIGTLPIIPEQPSNSTLFLSNLPNETTKEMLEILFKQFTGYRDVRLIPGREGIAFVDFDKDKQATIAKDALQNFKITPTNSITISFAKK</sequence>